<evidence type="ECO:0000256" key="3">
    <source>
        <dbReference type="ARBA" id="ARBA00023004"/>
    </source>
</evidence>
<dbReference type="Gene3D" id="1.10.760.10">
    <property type="entry name" value="Cytochrome c-like domain"/>
    <property type="match status" value="1"/>
</dbReference>
<evidence type="ECO:0000313" key="7">
    <source>
        <dbReference type="EMBL" id="PTQ91287.1"/>
    </source>
</evidence>
<feature type="chain" id="PRO_5030782649" evidence="5">
    <location>
        <begin position="19"/>
        <end position="132"/>
    </location>
</feature>
<dbReference type="InterPro" id="IPR015170">
    <property type="entry name" value="DUF1924_SHP"/>
</dbReference>
<keyword evidence="1 4" id="KW-0349">Heme</keyword>
<reference evidence="7 8" key="1">
    <citation type="submission" date="2018-04" db="EMBL/GenBank/DDBJ databases">
        <title>Genomic Encyclopedia of Archaeal and Bacterial Type Strains, Phase II (KMG-II): from individual species to whole genera.</title>
        <authorList>
            <person name="Goeker M."/>
        </authorList>
    </citation>
    <scope>NUCLEOTIDE SEQUENCE [LARGE SCALE GENOMIC DNA]</scope>
    <source>
        <strain evidence="7 8">DSM 5822</strain>
    </source>
</reference>
<dbReference type="GO" id="GO:0009055">
    <property type="term" value="F:electron transfer activity"/>
    <property type="evidence" value="ECO:0007669"/>
    <property type="project" value="InterPro"/>
</dbReference>
<dbReference type="Proteomes" id="UP000244223">
    <property type="component" value="Unassembled WGS sequence"/>
</dbReference>
<name>A0A2T5J3U4_9GAMM</name>
<sequence>MRVMGCILLLCLQQMSYADSASSQLQQWSQQAKKQSASFIGFEATRGQQFFTQLHGKEWRCTTCHTANPRQQGKHQVTGKLIKPMAPVVNPERFTDAAKTEKWFRRNCHDVLGRECTAQEKGDIVTWLLTLK</sequence>
<evidence type="ECO:0000256" key="4">
    <source>
        <dbReference type="PROSITE-ProRule" id="PRU00433"/>
    </source>
</evidence>
<dbReference type="AlphaFoldDB" id="A0A2T5J3U4"/>
<dbReference type="PROSITE" id="PS51007">
    <property type="entry name" value="CYTC"/>
    <property type="match status" value="1"/>
</dbReference>
<keyword evidence="2 4" id="KW-0479">Metal-binding</keyword>
<dbReference type="InterPro" id="IPR009056">
    <property type="entry name" value="Cyt_c-like_dom"/>
</dbReference>
<dbReference type="RefSeq" id="WP_107864301.1">
    <property type="nucleotide sequence ID" value="NZ_QAON01000001.1"/>
</dbReference>
<evidence type="ECO:0000313" key="8">
    <source>
        <dbReference type="Proteomes" id="UP000244223"/>
    </source>
</evidence>
<dbReference type="EMBL" id="QAON01000001">
    <property type="protein sequence ID" value="PTQ91287.1"/>
    <property type="molecule type" value="Genomic_DNA"/>
</dbReference>
<organism evidence="7 8">
    <name type="scientific">Agitococcus lubricus</name>
    <dbReference type="NCBI Taxonomy" id="1077255"/>
    <lineage>
        <taxon>Bacteria</taxon>
        <taxon>Pseudomonadati</taxon>
        <taxon>Pseudomonadota</taxon>
        <taxon>Gammaproteobacteria</taxon>
        <taxon>Moraxellales</taxon>
        <taxon>Moraxellaceae</taxon>
        <taxon>Agitococcus</taxon>
    </lineage>
</organism>
<dbReference type="OrthoDB" id="5295318at2"/>
<evidence type="ECO:0000256" key="1">
    <source>
        <dbReference type="ARBA" id="ARBA00022617"/>
    </source>
</evidence>
<dbReference type="Pfam" id="PF09086">
    <property type="entry name" value="DUF1924"/>
    <property type="match status" value="1"/>
</dbReference>
<evidence type="ECO:0000256" key="5">
    <source>
        <dbReference type="SAM" id="SignalP"/>
    </source>
</evidence>
<evidence type="ECO:0000259" key="6">
    <source>
        <dbReference type="PROSITE" id="PS51007"/>
    </source>
</evidence>
<gene>
    <name evidence="7" type="ORF">C8N29_101360</name>
</gene>
<accession>A0A2T5J3U4</accession>
<protein>
    <submittedName>
        <fullName evidence="7">Uncharacterized protein DUF1924</fullName>
    </submittedName>
</protein>
<evidence type="ECO:0000256" key="2">
    <source>
        <dbReference type="ARBA" id="ARBA00022723"/>
    </source>
</evidence>
<dbReference type="SUPFAM" id="SSF46626">
    <property type="entry name" value="Cytochrome c"/>
    <property type="match status" value="1"/>
</dbReference>
<comment type="caution">
    <text evidence="7">The sequence shown here is derived from an EMBL/GenBank/DDBJ whole genome shotgun (WGS) entry which is preliminary data.</text>
</comment>
<proteinExistence type="predicted"/>
<dbReference type="InterPro" id="IPR036909">
    <property type="entry name" value="Cyt_c-like_dom_sf"/>
</dbReference>
<keyword evidence="3 4" id="KW-0408">Iron</keyword>
<dbReference type="GO" id="GO:0046872">
    <property type="term" value="F:metal ion binding"/>
    <property type="evidence" value="ECO:0007669"/>
    <property type="project" value="UniProtKB-KW"/>
</dbReference>
<keyword evidence="5" id="KW-0732">Signal</keyword>
<keyword evidence="8" id="KW-1185">Reference proteome</keyword>
<feature type="signal peptide" evidence="5">
    <location>
        <begin position="1"/>
        <end position="18"/>
    </location>
</feature>
<dbReference type="GO" id="GO:0020037">
    <property type="term" value="F:heme binding"/>
    <property type="evidence" value="ECO:0007669"/>
    <property type="project" value="InterPro"/>
</dbReference>
<feature type="domain" description="Cytochrome c" evidence="6">
    <location>
        <begin position="42"/>
        <end position="132"/>
    </location>
</feature>